<evidence type="ECO:0000256" key="2">
    <source>
        <dbReference type="ARBA" id="ARBA00022475"/>
    </source>
</evidence>
<sequence>MIPVNQKIFGTPPPAVAVVENSQIKEHIMAAAKKKKFSELSLARKVSLITAATAQITLLIAAQIDLSRRDSSQVRGNKPVWAAVNFISFIGPLSYFTFGRTHNKR</sequence>
<keyword evidence="5 6" id="KW-0472">Membrane</keyword>
<dbReference type="AlphaFoldDB" id="A0AA95BQE9"/>
<dbReference type="RefSeq" id="WP_257745392.1">
    <property type="nucleotide sequence ID" value="NZ_CP102487.1"/>
</dbReference>
<dbReference type="GO" id="GO:0005886">
    <property type="term" value="C:plasma membrane"/>
    <property type="evidence" value="ECO:0007669"/>
    <property type="project" value="UniProtKB-SubCell"/>
</dbReference>
<proteinExistence type="predicted"/>
<evidence type="ECO:0000313" key="8">
    <source>
        <dbReference type="EMBL" id="UUX58169.1"/>
    </source>
</evidence>
<keyword evidence="2" id="KW-1003">Cell membrane</keyword>
<keyword evidence="4 6" id="KW-1133">Transmembrane helix</keyword>
<name>A0AA95BQE9_9MICC</name>
<gene>
    <name evidence="8" type="ORF">NUH22_12770</name>
</gene>
<organism evidence="8 9">
    <name type="scientific">Glutamicibacter halophytocola</name>
    <dbReference type="NCBI Taxonomy" id="1933880"/>
    <lineage>
        <taxon>Bacteria</taxon>
        <taxon>Bacillati</taxon>
        <taxon>Actinomycetota</taxon>
        <taxon>Actinomycetes</taxon>
        <taxon>Micrococcales</taxon>
        <taxon>Micrococcaceae</taxon>
        <taxon>Glutamicibacter</taxon>
    </lineage>
</organism>
<evidence type="ECO:0000259" key="7">
    <source>
        <dbReference type="Pfam" id="PF13396"/>
    </source>
</evidence>
<evidence type="ECO:0000256" key="5">
    <source>
        <dbReference type="ARBA" id="ARBA00023136"/>
    </source>
</evidence>
<dbReference type="Pfam" id="PF13396">
    <property type="entry name" value="PLDc_N"/>
    <property type="match status" value="1"/>
</dbReference>
<accession>A0AA95BQE9</accession>
<dbReference type="EMBL" id="CP102487">
    <property type="protein sequence ID" value="UUX58169.1"/>
    <property type="molecule type" value="Genomic_DNA"/>
</dbReference>
<comment type="subcellular location">
    <subcellularLocation>
        <location evidence="1">Cell membrane</location>
        <topology evidence="1">Multi-pass membrane protein</topology>
    </subcellularLocation>
</comment>
<feature type="transmembrane region" description="Helical" evidence="6">
    <location>
        <begin position="42"/>
        <end position="60"/>
    </location>
</feature>
<feature type="transmembrane region" description="Helical" evidence="6">
    <location>
        <begin position="80"/>
        <end position="98"/>
    </location>
</feature>
<evidence type="ECO:0000256" key="3">
    <source>
        <dbReference type="ARBA" id="ARBA00022692"/>
    </source>
</evidence>
<dbReference type="Proteomes" id="UP001060018">
    <property type="component" value="Chromosome"/>
</dbReference>
<dbReference type="InterPro" id="IPR027379">
    <property type="entry name" value="CLS_N"/>
</dbReference>
<protein>
    <submittedName>
        <fullName evidence="8">PLD nuclease N-terminal domain-containing protein</fullName>
    </submittedName>
</protein>
<keyword evidence="3 6" id="KW-0812">Transmembrane</keyword>
<feature type="domain" description="Cardiolipin synthase N-terminal" evidence="7">
    <location>
        <begin position="58"/>
        <end position="100"/>
    </location>
</feature>
<evidence type="ECO:0000256" key="1">
    <source>
        <dbReference type="ARBA" id="ARBA00004651"/>
    </source>
</evidence>
<evidence type="ECO:0000256" key="4">
    <source>
        <dbReference type="ARBA" id="ARBA00022989"/>
    </source>
</evidence>
<reference evidence="8" key="1">
    <citation type="journal article" date="2022" name="Pest Manag. Sci.">
        <title>Glutamicibacter halophytocola-mediated host fitness of potato tuber moth on Solanaceae crops.</title>
        <authorList>
            <person name="Wang W."/>
            <person name="Xiao G."/>
            <person name="Du G."/>
            <person name="Chang L."/>
            <person name="Yang Y."/>
            <person name="Ye J."/>
            <person name="Chen B."/>
        </authorList>
    </citation>
    <scope>NUCLEOTIDE SEQUENCE</scope>
    <source>
        <strain evidence="8">S2</strain>
    </source>
</reference>
<evidence type="ECO:0000313" key="9">
    <source>
        <dbReference type="Proteomes" id="UP001060018"/>
    </source>
</evidence>
<evidence type="ECO:0000256" key="6">
    <source>
        <dbReference type="SAM" id="Phobius"/>
    </source>
</evidence>